<dbReference type="InterPro" id="IPR031571">
    <property type="entry name" value="RcpC_dom"/>
</dbReference>
<comment type="caution">
    <text evidence="2">The sequence shown here is derived from an EMBL/GenBank/DDBJ whole genome shotgun (WGS) entry which is preliminary data.</text>
</comment>
<organism evidence="2 3">
    <name type="scientific">Kangsaoukella pontilimi</name>
    <dbReference type="NCBI Taxonomy" id="2691042"/>
    <lineage>
        <taxon>Bacteria</taxon>
        <taxon>Pseudomonadati</taxon>
        <taxon>Pseudomonadota</taxon>
        <taxon>Alphaproteobacteria</taxon>
        <taxon>Rhodobacterales</taxon>
        <taxon>Paracoccaceae</taxon>
        <taxon>Kangsaoukella</taxon>
    </lineage>
</organism>
<dbReference type="AlphaFoldDB" id="A0A7C9MIG4"/>
<dbReference type="Proteomes" id="UP000480350">
    <property type="component" value="Unassembled WGS sequence"/>
</dbReference>
<proteinExistence type="predicted"/>
<accession>A0A7C9MIG4</accession>
<evidence type="ECO:0000259" key="1">
    <source>
        <dbReference type="Pfam" id="PF16976"/>
    </source>
</evidence>
<dbReference type="RefSeq" id="WP_160765662.1">
    <property type="nucleotide sequence ID" value="NZ_WUPT01000005.1"/>
</dbReference>
<feature type="domain" description="Flp pilus assembly protein RcpC/CpaB" evidence="1">
    <location>
        <begin position="117"/>
        <end position="221"/>
    </location>
</feature>
<evidence type="ECO:0000313" key="2">
    <source>
        <dbReference type="EMBL" id="MXQ09736.1"/>
    </source>
</evidence>
<name>A0A7C9MIG4_9RHOB</name>
<reference evidence="2 3" key="1">
    <citation type="submission" date="2019-12" db="EMBL/GenBank/DDBJ databases">
        <authorList>
            <person name="Lee S.D."/>
        </authorList>
    </citation>
    <scope>NUCLEOTIDE SEQUENCE [LARGE SCALE GENOMIC DNA]</scope>
    <source>
        <strain evidence="2 3">GH1-50</strain>
    </source>
</reference>
<reference evidence="2 3" key="2">
    <citation type="submission" date="2020-03" db="EMBL/GenBank/DDBJ databases">
        <title>Kangsaoukella pontilimi gen. nov., sp. nov., a new member of the family Rhodobacteraceae isolated from a tidal mudflat.</title>
        <authorList>
            <person name="Kim I.S."/>
        </authorList>
    </citation>
    <scope>NUCLEOTIDE SEQUENCE [LARGE SCALE GENOMIC DNA]</scope>
    <source>
        <strain evidence="2 3">GH1-50</strain>
    </source>
</reference>
<keyword evidence="3" id="KW-1185">Reference proteome</keyword>
<evidence type="ECO:0000313" key="3">
    <source>
        <dbReference type="Proteomes" id="UP000480350"/>
    </source>
</evidence>
<protein>
    <recommendedName>
        <fullName evidence="1">Flp pilus assembly protein RcpC/CpaB domain-containing protein</fullName>
    </recommendedName>
</protein>
<dbReference type="EMBL" id="WUPT01000005">
    <property type="protein sequence ID" value="MXQ09736.1"/>
    <property type="molecule type" value="Genomic_DNA"/>
</dbReference>
<sequence>MRNIFYLLAALLSFGVGWFYYAQVAQQTATMSKLRLVAQDGLVIRAGTEIDEAFFEKYVVSQTMPRALAEDFAWALGDDPVTRINLEGMVFGQDVAAGSFLQRAHFFAERSVAFDMRIDPGNRAFSIPVEPDRGVSVFLDPGARVDVVGAFIGEDETVQVRALIENAEVMAVGEYDQGTDRAEDGELPEYQNVTLQAPAPAVEAFLAAEVMTVSDLTLVLRNPCEGTADCIGLGQ</sequence>
<dbReference type="Pfam" id="PF16976">
    <property type="entry name" value="RcpC"/>
    <property type="match status" value="1"/>
</dbReference>
<gene>
    <name evidence="2" type="ORF">GQ651_17965</name>
</gene>